<dbReference type="RefSeq" id="YP_009182218.1">
    <property type="nucleotide sequence ID" value="NC_028491.1"/>
</dbReference>
<accession>A0A0R7EYN6</accession>
<reference evidence="2 3" key="1">
    <citation type="journal article" date="2015" name="J. Virol.">
        <title>A betabaculovirus-encoded gp64 homolog is a functional envelope fusion protein.</title>
        <authorList>
            <person name="Ardisson-Araujo D.M."/>
            <person name="Melo F.L."/>
            <person name="Clem R.J."/>
            <person name="Wolff J.L."/>
            <person name="Ribeiro B.M."/>
        </authorList>
    </citation>
    <scope>NUCLEOTIDE SEQUENCE [LARGE SCALE GENOMIC DNA]</scope>
    <source>
        <strain evidence="2 3">Parana-2009</strain>
    </source>
</reference>
<protein>
    <submittedName>
        <fullName evidence="2">Uncharacterized protein</fullName>
    </submittedName>
</protein>
<sequence length="165" mass="18842">MVHAAELEFLCCYYSLTVVANKPREIVCYCNQRYRLFFDEKVHDPAARPKIRIMSAIVSIFCCNKSFGLQIDKERQITCSCRLNFGFYLMRLYQSFEVVCCEVTTVTLKRPVSHVECHICNTSIAIVYNKHQPDSSDEDSDDSDSSFDDNELNGTADDEGFNSAS</sequence>
<gene>
    <name evidence="2" type="primary">ORF-20</name>
</gene>
<organism evidence="2 3">
    <name type="scientific">Diatraea saccharalis granulovirus</name>
    <dbReference type="NCBI Taxonomy" id="1675862"/>
    <lineage>
        <taxon>Viruses</taxon>
        <taxon>Viruses incertae sedis</taxon>
        <taxon>Naldaviricetes</taxon>
        <taxon>Lefavirales</taxon>
        <taxon>Baculoviridae</taxon>
        <taxon>Betabaculovirus</taxon>
        <taxon>Betabaculovirus disaccharalis</taxon>
    </lineage>
</organism>
<evidence type="ECO:0000256" key="1">
    <source>
        <dbReference type="SAM" id="MobiDB-lite"/>
    </source>
</evidence>
<evidence type="ECO:0000313" key="3">
    <source>
        <dbReference type="Proteomes" id="UP000203433"/>
    </source>
</evidence>
<name>A0A0R7EYN6_9BBAC</name>
<dbReference type="KEGG" id="vg:26373984"/>
<dbReference type="Proteomes" id="UP000203433">
    <property type="component" value="Segment"/>
</dbReference>
<keyword evidence="3" id="KW-1185">Reference proteome</keyword>
<feature type="region of interest" description="Disordered" evidence="1">
    <location>
        <begin position="131"/>
        <end position="165"/>
    </location>
</feature>
<dbReference type="GeneID" id="26373984"/>
<feature type="compositionally biased region" description="Acidic residues" evidence="1">
    <location>
        <begin position="135"/>
        <end position="165"/>
    </location>
</feature>
<evidence type="ECO:0000313" key="2">
    <source>
        <dbReference type="EMBL" id="AKN80708.1"/>
    </source>
</evidence>
<proteinExistence type="predicted"/>
<dbReference type="EMBL" id="KP296186">
    <property type="protein sequence ID" value="AKN80708.1"/>
    <property type="molecule type" value="Genomic_DNA"/>
</dbReference>